<reference evidence="14" key="1">
    <citation type="submission" date="2019-09" db="EMBL/GenBank/DDBJ databases">
        <title>Draft genome information of white flower Hibiscus syriacus.</title>
        <authorList>
            <person name="Kim Y.-M."/>
        </authorList>
    </citation>
    <scope>NUCLEOTIDE SEQUENCE [LARGE SCALE GENOMIC DNA]</scope>
    <source>
        <strain evidence="14">YM2019G1</strain>
    </source>
</reference>
<feature type="domain" description="Phytocyanin" evidence="13">
    <location>
        <begin position="29"/>
        <end position="129"/>
    </location>
</feature>
<dbReference type="InterPro" id="IPR039391">
    <property type="entry name" value="Phytocyanin-like"/>
</dbReference>
<dbReference type="GO" id="GO:0009055">
    <property type="term" value="F:electron transfer activity"/>
    <property type="evidence" value="ECO:0007669"/>
    <property type="project" value="InterPro"/>
</dbReference>
<keyword evidence="15" id="KW-1185">Reference proteome</keyword>
<evidence type="ECO:0000256" key="12">
    <source>
        <dbReference type="SAM" id="Phobius"/>
    </source>
</evidence>
<proteinExistence type="predicted"/>
<comment type="subcellular location">
    <subcellularLocation>
        <location evidence="1">Membrane</location>
        <topology evidence="1">Single-pass type I membrane protein</topology>
    </subcellularLocation>
</comment>
<keyword evidence="2" id="KW-0813">Transport</keyword>
<protein>
    <recommendedName>
        <fullName evidence="13">Phytocyanin domain-containing protein</fullName>
    </recommendedName>
</protein>
<organism evidence="14 15">
    <name type="scientific">Hibiscus syriacus</name>
    <name type="common">Rose of Sharon</name>
    <dbReference type="NCBI Taxonomy" id="106335"/>
    <lineage>
        <taxon>Eukaryota</taxon>
        <taxon>Viridiplantae</taxon>
        <taxon>Streptophyta</taxon>
        <taxon>Embryophyta</taxon>
        <taxon>Tracheophyta</taxon>
        <taxon>Spermatophyta</taxon>
        <taxon>Magnoliopsida</taxon>
        <taxon>eudicotyledons</taxon>
        <taxon>Gunneridae</taxon>
        <taxon>Pentapetalae</taxon>
        <taxon>rosids</taxon>
        <taxon>malvids</taxon>
        <taxon>Malvales</taxon>
        <taxon>Malvaceae</taxon>
        <taxon>Malvoideae</taxon>
        <taxon>Hibiscus</taxon>
    </lineage>
</organism>
<keyword evidence="6" id="KW-0249">Electron transport</keyword>
<keyword evidence="4" id="KW-0479">Metal-binding</keyword>
<keyword evidence="9 12" id="KW-0472">Membrane</keyword>
<evidence type="ECO:0000256" key="4">
    <source>
        <dbReference type="ARBA" id="ARBA00022723"/>
    </source>
</evidence>
<keyword evidence="5" id="KW-0732">Signal</keyword>
<evidence type="ECO:0000256" key="6">
    <source>
        <dbReference type="ARBA" id="ARBA00022982"/>
    </source>
</evidence>
<evidence type="ECO:0000256" key="5">
    <source>
        <dbReference type="ARBA" id="ARBA00022729"/>
    </source>
</evidence>
<dbReference type="InterPro" id="IPR008972">
    <property type="entry name" value="Cupredoxin"/>
</dbReference>
<dbReference type="AlphaFoldDB" id="A0A6A2X2V1"/>
<keyword evidence="8" id="KW-0186">Copper</keyword>
<keyword evidence="10" id="KW-1015">Disulfide bond</keyword>
<name>A0A6A2X2V1_HIBSY</name>
<evidence type="ECO:0000256" key="3">
    <source>
        <dbReference type="ARBA" id="ARBA00022692"/>
    </source>
</evidence>
<dbReference type="PANTHER" id="PTHR33021:SF179">
    <property type="entry name" value="OS09G0541100 PROTEIN"/>
    <property type="match status" value="1"/>
</dbReference>
<keyword evidence="7 12" id="KW-1133">Transmembrane helix</keyword>
<dbReference type="GO" id="GO:0046872">
    <property type="term" value="F:metal ion binding"/>
    <property type="evidence" value="ECO:0007669"/>
    <property type="project" value="UniProtKB-KW"/>
</dbReference>
<evidence type="ECO:0000256" key="11">
    <source>
        <dbReference type="ARBA" id="ARBA00023180"/>
    </source>
</evidence>
<dbReference type="Proteomes" id="UP000436088">
    <property type="component" value="Unassembled WGS sequence"/>
</dbReference>
<evidence type="ECO:0000256" key="2">
    <source>
        <dbReference type="ARBA" id="ARBA00022448"/>
    </source>
</evidence>
<dbReference type="GO" id="GO:0005886">
    <property type="term" value="C:plasma membrane"/>
    <property type="evidence" value="ECO:0007669"/>
    <property type="project" value="TreeGrafter"/>
</dbReference>
<dbReference type="GO" id="GO:0009610">
    <property type="term" value="P:response to symbiotic fungus"/>
    <property type="evidence" value="ECO:0007669"/>
    <property type="project" value="UniProtKB-ARBA"/>
</dbReference>
<dbReference type="Pfam" id="PF02298">
    <property type="entry name" value="Cu_bind_like"/>
    <property type="match status" value="1"/>
</dbReference>
<dbReference type="FunFam" id="2.60.40.420:FF:000067">
    <property type="entry name" value="Cupredoxin superfamily protein"/>
    <property type="match status" value="1"/>
</dbReference>
<feature type="transmembrane region" description="Helical" evidence="12">
    <location>
        <begin position="7"/>
        <end position="27"/>
    </location>
</feature>
<sequence length="170" mass="18891">MEDKIVCYVRFPVVILMIWFSFLNGAVSEVYNVGDENGWNSEVDYASWSEKYNFTVGDILEFKYNKGQHNAFEVTESTFRTCETSGGVLAKYESGEDKVKLNESKKYWFVCNVTGHCLGGMRFGIHVKPGNTTTDSEPAPSANSACIPAFDSWSSGLPLFAFGILLCLSS</sequence>
<gene>
    <name evidence="14" type="ORF">F3Y22_tig00112276pilonHSYRG00049</name>
</gene>
<dbReference type="PROSITE" id="PS51485">
    <property type="entry name" value="PHYTOCYANIN"/>
    <property type="match status" value="1"/>
</dbReference>
<comment type="caution">
    <text evidence="14">The sequence shown here is derived from an EMBL/GenBank/DDBJ whole genome shotgun (WGS) entry which is preliminary data.</text>
</comment>
<dbReference type="InterPro" id="IPR003245">
    <property type="entry name" value="Phytocyanin_dom"/>
</dbReference>
<dbReference type="CDD" id="cd04216">
    <property type="entry name" value="Phytocyanin"/>
    <property type="match status" value="1"/>
</dbReference>
<keyword evidence="3 12" id="KW-0812">Transmembrane</keyword>
<evidence type="ECO:0000313" key="14">
    <source>
        <dbReference type="EMBL" id="KAE8668988.1"/>
    </source>
</evidence>
<accession>A0A6A2X2V1</accession>
<dbReference type="PANTHER" id="PTHR33021">
    <property type="entry name" value="BLUE COPPER PROTEIN"/>
    <property type="match status" value="1"/>
</dbReference>
<evidence type="ECO:0000256" key="7">
    <source>
        <dbReference type="ARBA" id="ARBA00022989"/>
    </source>
</evidence>
<evidence type="ECO:0000256" key="9">
    <source>
        <dbReference type="ARBA" id="ARBA00023136"/>
    </source>
</evidence>
<dbReference type="EMBL" id="VEPZ02001540">
    <property type="protein sequence ID" value="KAE8668988.1"/>
    <property type="molecule type" value="Genomic_DNA"/>
</dbReference>
<dbReference type="Gene3D" id="2.60.40.420">
    <property type="entry name" value="Cupredoxins - blue copper proteins"/>
    <property type="match status" value="1"/>
</dbReference>
<evidence type="ECO:0000256" key="1">
    <source>
        <dbReference type="ARBA" id="ARBA00004479"/>
    </source>
</evidence>
<evidence type="ECO:0000256" key="8">
    <source>
        <dbReference type="ARBA" id="ARBA00023008"/>
    </source>
</evidence>
<evidence type="ECO:0000256" key="10">
    <source>
        <dbReference type="ARBA" id="ARBA00023157"/>
    </source>
</evidence>
<evidence type="ECO:0000313" key="15">
    <source>
        <dbReference type="Proteomes" id="UP000436088"/>
    </source>
</evidence>
<keyword evidence="11" id="KW-0325">Glycoprotein</keyword>
<evidence type="ECO:0000259" key="13">
    <source>
        <dbReference type="PROSITE" id="PS51485"/>
    </source>
</evidence>
<dbReference type="SUPFAM" id="SSF49503">
    <property type="entry name" value="Cupredoxins"/>
    <property type="match status" value="1"/>
</dbReference>